<dbReference type="Pfam" id="PF03106">
    <property type="entry name" value="WRKY"/>
    <property type="match status" value="1"/>
</dbReference>
<keyword evidence="5" id="KW-0539">Nucleus</keyword>
<dbReference type="InterPro" id="IPR003657">
    <property type="entry name" value="WRKY_dom"/>
</dbReference>
<evidence type="ECO:0000256" key="5">
    <source>
        <dbReference type="ARBA" id="ARBA00023242"/>
    </source>
</evidence>
<keyword evidence="8" id="KW-1185">Reference proteome</keyword>
<evidence type="ECO:0000256" key="1">
    <source>
        <dbReference type="ARBA" id="ARBA00004123"/>
    </source>
</evidence>
<accession>A0AA86SUC0</accession>
<organism evidence="7 8">
    <name type="scientific">Sphenostylis stenocarpa</name>
    <dbReference type="NCBI Taxonomy" id="92480"/>
    <lineage>
        <taxon>Eukaryota</taxon>
        <taxon>Viridiplantae</taxon>
        <taxon>Streptophyta</taxon>
        <taxon>Embryophyta</taxon>
        <taxon>Tracheophyta</taxon>
        <taxon>Spermatophyta</taxon>
        <taxon>Magnoliopsida</taxon>
        <taxon>eudicotyledons</taxon>
        <taxon>Gunneridae</taxon>
        <taxon>Pentapetalae</taxon>
        <taxon>rosids</taxon>
        <taxon>fabids</taxon>
        <taxon>Fabales</taxon>
        <taxon>Fabaceae</taxon>
        <taxon>Papilionoideae</taxon>
        <taxon>50 kb inversion clade</taxon>
        <taxon>NPAAA clade</taxon>
        <taxon>indigoferoid/millettioid clade</taxon>
        <taxon>Phaseoleae</taxon>
        <taxon>Sphenostylis</taxon>
    </lineage>
</organism>
<feature type="domain" description="WRKY" evidence="6">
    <location>
        <begin position="243"/>
        <end position="308"/>
    </location>
</feature>
<dbReference type="Gene3D" id="2.20.25.80">
    <property type="entry name" value="WRKY domain"/>
    <property type="match status" value="1"/>
</dbReference>
<dbReference type="AlphaFoldDB" id="A0AA86SUC0"/>
<evidence type="ECO:0000313" key="8">
    <source>
        <dbReference type="Proteomes" id="UP001189624"/>
    </source>
</evidence>
<gene>
    <name evidence="7" type="ORF">AYBTSS11_LOCUS24985</name>
</gene>
<evidence type="ECO:0000259" key="6">
    <source>
        <dbReference type="PROSITE" id="PS50811"/>
    </source>
</evidence>
<dbReference type="InterPro" id="IPR036576">
    <property type="entry name" value="WRKY_dom_sf"/>
</dbReference>
<sequence>MHISVNPTLKSTQTHVCSNLGRMNVKAFAVKINFLGHMLWQQIKQNPSSNLNKKKVELDSSTCRGKRRSKNDEVTFLVAQMKAVTCGSKKLALNHKKTCITFDLDLHCEGLIGLTKSLVAQSTLASLESLPQVIPRCTPLMGCGKMTDNNPRPPPDTPDSDDFTNQWPFEVSEYLRFEDNQWMHDDLESSASENVSNQIHQASNVGEFGGGGRYFEGSSSRDGSSGRVNREVVRERVAFKTMSEIEVLEDGYRWRKYGKKMVKNSPNPRNYYRCSVDGCSVKKRVERDKDDPRYVITTYEGNHTHPSSS</sequence>
<protein>
    <recommendedName>
        <fullName evidence="6">WRKY domain-containing protein</fullName>
    </recommendedName>
</protein>
<evidence type="ECO:0000256" key="3">
    <source>
        <dbReference type="ARBA" id="ARBA00023125"/>
    </source>
</evidence>
<dbReference type="PANTHER" id="PTHR31221:SF112">
    <property type="entry name" value="WRKY TRANSCRIPTION FACTOR 50-RELATED"/>
    <property type="match status" value="1"/>
</dbReference>
<keyword evidence="3" id="KW-0238">DNA-binding</keyword>
<keyword evidence="4" id="KW-0804">Transcription</keyword>
<dbReference type="Proteomes" id="UP001189624">
    <property type="component" value="Chromosome 8"/>
</dbReference>
<dbReference type="InterPro" id="IPR044810">
    <property type="entry name" value="WRKY_plant"/>
</dbReference>
<evidence type="ECO:0000313" key="7">
    <source>
        <dbReference type="EMBL" id="CAJ1972928.1"/>
    </source>
</evidence>
<dbReference type="GO" id="GO:0043565">
    <property type="term" value="F:sequence-specific DNA binding"/>
    <property type="evidence" value="ECO:0007669"/>
    <property type="project" value="InterPro"/>
</dbReference>
<proteinExistence type="predicted"/>
<name>A0AA86SUC0_9FABA</name>
<dbReference type="GO" id="GO:0003700">
    <property type="term" value="F:DNA-binding transcription factor activity"/>
    <property type="evidence" value="ECO:0007669"/>
    <property type="project" value="InterPro"/>
</dbReference>
<comment type="subcellular location">
    <subcellularLocation>
        <location evidence="1">Nucleus</location>
    </subcellularLocation>
</comment>
<dbReference type="Gramene" id="rna-AYBTSS11_LOCUS24985">
    <property type="protein sequence ID" value="CAJ1972928.1"/>
    <property type="gene ID" value="gene-AYBTSS11_LOCUS24985"/>
</dbReference>
<keyword evidence="2" id="KW-0805">Transcription regulation</keyword>
<evidence type="ECO:0000256" key="4">
    <source>
        <dbReference type="ARBA" id="ARBA00023163"/>
    </source>
</evidence>
<dbReference type="SMART" id="SM00774">
    <property type="entry name" value="WRKY"/>
    <property type="match status" value="1"/>
</dbReference>
<dbReference type="SUPFAM" id="SSF118290">
    <property type="entry name" value="WRKY DNA-binding domain"/>
    <property type="match status" value="1"/>
</dbReference>
<reference evidence="7" key="1">
    <citation type="submission" date="2023-10" db="EMBL/GenBank/DDBJ databases">
        <authorList>
            <person name="Domelevo Entfellner J.-B."/>
        </authorList>
    </citation>
    <scope>NUCLEOTIDE SEQUENCE</scope>
</reference>
<dbReference type="EMBL" id="OY731405">
    <property type="protein sequence ID" value="CAJ1972928.1"/>
    <property type="molecule type" value="Genomic_DNA"/>
</dbReference>
<dbReference type="PROSITE" id="PS50811">
    <property type="entry name" value="WRKY"/>
    <property type="match status" value="1"/>
</dbReference>
<evidence type="ECO:0000256" key="2">
    <source>
        <dbReference type="ARBA" id="ARBA00023015"/>
    </source>
</evidence>
<dbReference type="GO" id="GO:0005634">
    <property type="term" value="C:nucleus"/>
    <property type="evidence" value="ECO:0007669"/>
    <property type="project" value="UniProtKB-SubCell"/>
</dbReference>
<dbReference type="PANTHER" id="PTHR31221">
    <property type="entry name" value="WRKY TRANSCRIPTION FACTOR PROTEIN 1-RELATED"/>
    <property type="match status" value="1"/>
</dbReference>
<dbReference type="FunFam" id="2.20.25.80:FF:000003">
    <property type="entry name" value="WRKY transcription factor 57"/>
    <property type="match status" value="1"/>
</dbReference>